<organism evidence="3 4">
    <name type="scientific">Methylocapsa palsarum</name>
    <dbReference type="NCBI Taxonomy" id="1612308"/>
    <lineage>
        <taxon>Bacteria</taxon>
        <taxon>Pseudomonadati</taxon>
        <taxon>Pseudomonadota</taxon>
        <taxon>Alphaproteobacteria</taxon>
        <taxon>Hyphomicrobiales</taxon>
        <taxon>Beijerinckiaceae</taxon>
        <taxon>Methylocapsa</taxon>
    </lineage>
</organism>
<dbReference type="InterPro" id="IPR008928">
    <property type="entry name" value="6-hairpin_glycosidase_sf"/>
</dbReference>
<accession>A0A1I3VSK7</accession>
<dbReference type="GO" id="GO:0003824">
    <property type="term" value="F:catalytic activity"/>
    <property type="evidence" value="ECO:0007669"/>
    <property type="project" value="UniProtKB-ARBA"/>
</dbReference>
<dbReference type="EMBL" id="FOSN01000001">
    <property type="protein sequence ID" value="SFJ98172.1"/>
    <property type="molecule type" value="Genomic_DNA"/>
</dbReference>
<gene>
    <name evidence="3" type="ORF">SAMN05444581_10170</name>
</gene>
<dbReference type="AlphaFoldDB" id="A0A1I3VSK7"/>
<dbReference type="PANTHER" id="PTHR37469">
    <property type="entry name" value="CELLOBIONIC ACID PHOSPHORYLASE-RELATED"/>
    <property type="match status" value="1"/>
</dbReference>
<feature type="domain" description="Glycoside phosphorylase super sandwich" evidence="1">
    <location>
        <begin position="328"/>
        <end position="540"/>
    </location>
</feature>
<name>A0A1I3VSK7_9HYPH</name>
<dbReference type="InterPro" id="IPR053831">
    <property type="entry name" value="SOGP_N"/>
</dbReference>
<dbReference type="InterPro" id="IPR012341">
    <property type="entry name" value="6hp_glycosidase-like_sf"/>
</dbReference>
<dbReference type="RefSeq" id="WP_091675748.1">
    <property type="nucleotide sequence ID" value="NZ_FOSN01000001.1"/>
</dbReference>
<dbReference type="InterPro" id="IPR048771">
    <property type="entry name" value="SOGP_2nd"/>
</dbReference>
<keyword evidence="4" id="KW-1185">Reference proteome</keyword>
<protein>
    <submittedName>
        <fullName evidence="3">Cellobiose phosphorylase</fullName>
    </submittedName>
</protein>
<dbReference type="GO" id="GO:0005975">
    <property type="term" value="P:carbohydrate metabolic process"/>
    <property type="evidence" value="ECO:0007669"/>
    <property type="project" value="InterPro"/>
</dbReference>
<evidence type="ECO:0000259" key="1">
    <source>
        <dbReference type="Pfam" id="PF21250"/>
    </source>
</evidence>
<dbReference type="SUPFAM" id="SSF48208">
    <property type="entry name" value="Six-hairpin glycosidases"/>
    <property type="match status" value="1"/>
</dbReference>
<dbReference type="OrthoDB" id="9769991at2"/>
<reference evidence="3 4" key="1">
    <citation type="submission" date="2016-10" db="EMBL/GenBank/DDBJ databases">
        <authorList>
            <person name="de Groot N.N."/>
        </authorList>
    </citation>
    <scope>NUCLEOTIDE SEQUENCE [LARGE SCALE GENOMIC DNA]</scope>
    <source>
        <strain evidence="3 4">NE2</strain>
    </source>
</reference>
<evidence type="ECO:0000313" key="3">
    <source>
        <dbReference type="EMBL" id="SFJ98172.1"/>
    </source>
</evidence>
<feature type="domain" description="SOGP N-terminal" evidence="2">
    <location>
        <begin position="32"/>
        <end position="261"/>
    </location>
</feature>
<sequence>MRSPDIRTWTTPRDCDLKLREIKNHAGLSIRVLPNGCVFSIEHRQSAAPILVNQLLGAAVGGGAGALFLRVRGERPLLIRALGPQPSIRFAAFPDRFVWEGETGGVRHRAILWLHPTEPAWVWRLEAEHDADGALMADALFVQDLGLGERGFLMNNEAYASQYIDHHIERHGLYGPVVMSRQNLAQDGKNPWAVHGCLDGAAAFATDGKQVFGPAFRDCAEPPFGSGADLPGIRLQHEMACAAVQSPHVALVRGTKAVWRFFALFVSDHPAASGPEDLARIDACSWPDVRVPAAMGRGDLASPDVSLVQAAAAVPARDLDDTDLLRLFPDRLREERIDGRLLSFFMPDPPHNRHVVLKAKELLITRRHGALMRSGQAMLPDEETLCATGWMHGVFSAQLTIGNTSFHKLFSVSREPYNVIRSSGLRMLVDAGEGWRWLTVPSAFDMGLGHCRWIYRFDARIISIRAIASGADSAMQWRVAVDGEPCRFLVFGHLAAGERELDHKGRIEADAAARRSALRPDPDSLWGQRFPQAVYHLVTSTPDAIDAWGGDELLYADGRPRAGDYLAFRTLPTRELCFAVTGSMDDPARAELLADRYARGVRDEDMQAPAAAYWRRVTRSLRIEDGGDRGEALDVFFPWLAHDAMIHLTCPHGLEQYTGAAWGTRDVCQGPVEFLLALEHDAPVKEILRIVFAQQYETKGDWPQWFMLEPYSAIQDRSSHGDVIVWPLKALNDYLEATNDLGFLDEPVAWRREDTLEKTARTDSVAAHVEKLLAVVCARFIPGTSLIRYGEGDWNDSLQPVDPRMRDWMVSSWTVALLFQQLWRYAEALLRADRPAASAKARDLAARIEADFNRLLIRDGAVAGYGVFAPGGGEPELLIHPSDARTGLKYSLLPMTRGIIGGLFTPDQAAHHLALIRAHLLFPDGVRLIDRPVVYRGGPQTIFKRAESASFFGREIGLMYVHAHLRYAEAMAGLGEAGPLWDALQVANPIAVTDLLPQGGLRQRNAYFSSSDAAFADRYAASAEWARVAAGQIEVEGGWRVYSSGPGLYANVLIRLLFGQRRKWGERIAQPLLPSGRVEARLRWDDVQA</sequence>
<proteinExistence type="predicted"/>
<dbReference type="Pfam" id="PF21958">
    <property type="entry name" value="SOGP_N"/>
    <property type="match status" value="1"/>
</dbReference>
<dbReference type="InterPro" id="IPR052047">
    <property type="entry name" value="GH94_Enzymes"/>
</dbReference>
<evidence type="ECO:0000313" key="4">
    <source>
        <dbReference type="Proteomes" id="UP000198755"/>
    </source>
</evidence>
<dbReference type="STRING" id="1612308.SAMN05444581_10170"/>
<dbReference type="Proteomes" id="UP000198755">
    <property type="component" value="Unassembled WGS sequence"/>
</dbReference>
<dbReference type="InterPro" id="IPR037018">
    <property type="entry name" value="GH65_N"/>
</dbReference>
<dbReference type="PANTHER" id="PTHR37469:SF2">
    <property type="entry name" value="CELLOBIONIC ACID PHOSPHORYLASE"/>
    <property type="match status" value="1"/>
</dbReference>
<evidence type="ECO:0000259" key="2">
    <source>
        <dbReference type="Pfam" id="PF21958"/>
    </source>
</evidence>
<dbReference type="Gene3D" id="2.70.98.40">
    <property type="entry name" value="Glycoside hydrolase, family 65, N-terminal domain"/>
    <property type="match status" value="1"/>
</dbReference>
<dbReference type="Gene3D" id="1.50.10.10">
    <property type="match status" value="1"/>
</dbReference>
<dbReference type="Pfam" id="PF21250">
    <property type="entry name" value="SOGP_2nd"/>
    <property type="match status" value="1"/>
</dbReference>